<gene>
    <name evidence="1" type="ORF">E4L95_01960</name>
</gene>
<comment type="caution">
    <text evidence="1">The sequence shown here is derived from an EMBL/GenBank/DDBJ whole genome shotgun (WGS) entry which is preliminary data.</text>
</comment>
<protein>
    <submittedName>
        <fullName evidence="1">DUF3168 domain-containing protein</fullName>
    </submittedName>
</protein>
<dbReference type="AlphaFoldDB" id="A0A4Z1CSX7"/>
<keyword evidence="2" id="KW-1185">Reference proteome</keyword>
<dbReference type="OrthoDB" id="7630456at2"/>
<dbReference type="RefSeq" id="WP_135816152.1">
    <property type="nucleotide sequence ID" value="NZ_SRPG01000009.1"/>
</dbReference>
<dbReference type="InterPro" id="IPR021508">
    <property type="entry name" value="Gp17-like"/>
</dbReference>
<organism evidence="1 2">
    <name type="scientific">Paracoccus liaowanqingii</name>
    <dbReference type="NCBI Taxonomy" id="2560053"/>
    <lineage>
        <taxon>Bacteria</taxon>
        <taxon>Pseudomonadati</taxon>
        <taxon>Pseudomonadota</taxon>
        <taxon>Alphaproteobacteria</taxon>
        <taxon>Rhodobacterales</taxon>
        <taxon>Paracoccaceae</taxon>
        <taxon>Paracoccus</taxon>
    </lineage>
</organism>
<dbReference type="EMBL" id="SRPG01000009">
    <property type="protein sequence ID" value="TGN68276.1"/>
    <property type="molecule type" value="Genomic_DNA"/>
</dbReference>
<reference evidence="1 2" key="1">
    <citation type="submission" date="2019-03" db="EMBL/GenBank/DDBJ databases">
        <authorList>
            <person name="Li J."/>
        </authorList>
    </citation>
    <scope>NUCLEOTIDE SEQUENCE [LARGE SCALE GENOMIC DNA]</scope>
    <source>
        <strain evidence="1 2">3058</strain>
    </source>
</reference>
<sequence>MIPVDAFQTAVRVVLLADPVISQHVAPAHIRVGTLRPAQMPALIIAPTRSEILGRASGGQIVAELRAMMHVWASADDDSNVAQTLGAAAVMALLDAPRGPGFAVDDWERPALVWTEDPGVGGAAHGAIAMRAVIRWKD</sequence>
<accession>A0A4Z1CSX7</accession>
<evidence type="ECO:0000313" key="2">
    <source>
        <dbReference type="Proteomes" id="UP000297972"/>
    </source>
</evidence>
<dbReference type="Pfam" id="PF11367">
    <property type="entry name" value="Tail_completion_gp17"/>
    <property type="match status" value="1"/>
</dbReference>
<proteinExistence type="predicted"/>
<name>A0A4Z1CSX7_9RHOB</name>
<dbReference type="Proteomes" id="UP000297972">
    <property type="component" value="Unassembled WGS sequence"/>
</dbReference>
<evidence type="ECO:0000313" key="1">
    <source>
        <dbReference type="EMBL" id="TGN68276.1"/>
    </source>
</evidence>